<dbReference type="Proteomes" id="UP000185680">
    <property type="component" value="Chromosome"/>
</dbReference>
<feature type="domain" description="VOC" evidence="2">
    <location>
        <begin position="6"/>
        <end position="113"/>
    </location>
</feature>
<protein>
    <recommendedName>
        <fullName evidence="2">VOC domain-containing protein</fullName>
    </recommendedName>
</protein>
<feature type="domain" description="VOC" evidence="2">
    <location>
        <begin position="153"/>
        <end position="277"/>
    </location>
</feature>
<dbReference type="PANTHER" id="PTHR43048">
    <property type="entry name" value="METHYLMALONYL-COA EPIMERASE"/>
    <property type="match status" value="1"/>
</dbReference>
<dbReference type="GO" id="GO:0004493">
    <property type="term" value="F:methylmalonyl-CoA epimerase activity"/>
    <property type="evidence" value="ECO:0007669"/>
    <property type="project" value="TreeGrafter"/>
</dbReference>
<dbReference type="KEGG" id="hyl:LPB072_03380"/>
<dbReference type="EMBL" id="CP017476">
    <property type="protein sequence ID" value="AOW12034.1"/>
    <property type="molecule type" value="Genomic_DNA"/>
</dbReference>
<dbReference type="PROSITE" id="PS51819">
    <property type="entry name" value="VOC"/>
    <property type="match status" value="2"/>
</dbReference>
<dbReference type="Proteomes" id="UP000185657">
    <property type="component" value="Unassembled WGS sequence"/>
</dbReference>
<name>A0A167HCY0_9BURK</name>
<evidence type="ECO:0000313" key="6">
    <source>
        <dbReference type="Proteomes" id="UP000185680"/>
    </source>
</evidence>
<dbReference type="GO" id="GO:0046491">
    <property type="term" value="P:L-methylmalonyl-CoA metabolic process"/>
    <property type="evidence" value="ECO:0007669"/>
    <property type="project" value="TreeGrafter"/>
</dbReference>
<reference evidence="4 5" key="1">
    <citation type="submission" date="2016-02" db="EMBL/GenBank/DDBJ databases">
        <title>Draft genome sequence of Hydrogenophaga sp. LPB0072.</title>
        <authorList>
            <person name="Shin S.-K."/>
            <person name="Yi H."/>
        </authorList>
    </citation>
    <scope>NUCLEOTIDE SEQUENCE [LARGE SCALE GENOMIC DNA]</scope>
    <source>
        <strain evidence="4 5">LPB0072</strain>
    </source>
</reference>
<gene>
    <name evidence="3" type="ORF">LPB072_03380</name>
    <name evidence="4" type="ORF">LPB72_13620</name>
</gene>
<dbReference type="STRING" id="1763535.LPB072_03380"/>
<dbReference type="InterPro" id="IPR037523">
    <property type="entry name" value="VOC_core"/>
</dbReference>
<dbReference type="EMBL" id="LVWD01000026">
    <property type="protein sequence ID" value="OAD40980.1"/>
    <property type="molecule type" value="Genomic_DNA"/>
</dbReference>
<keyword evidence="5" id="KW-1185">Reference proteome</keyword>
<dbReference type="AlphaFoldDB" id="A0A167HCY0"/>
<dbReference type="PANTHER" id="PTHR43048:SF3">
    <property type="entry name" value="METHYLMALONYL-COA EPIMERASE, MITOCHONDRIAL"/>
    <property type="match status" value="1"/>
</dbReference>
<organism evidence="3 6">
    <name type="scientific">Hydrogenophaga crassostreae</name>
    <dbReference type="NCBI Taxonomy" id="1763535"/>
    <lineage>
        <taxon>Bacteria</taxon>
        <taxon>Pseudomonadati</taxon>
        <taxon>Pseudomonadota</taxon>
        <taxon>Betaproteobacteria</taxon>
        <taxon>Burkholderiales</taxon>
        <taxon>Comamonadaceae</taxon>
        <taxon>Hydrogenophaga</taxon>
    </lineage>
</organism>
<dbReference type="GO" id="GO:0046872">
    <property type="term" value="F:metal ion binding"/>
    <property type="evidence" value="ECO:0007669"/>
    <property type="project" value="UniProtKB-KW"/>
</dbReference>
<dbReference type="RefSeq" id="WP_066091584.1">
    <property type="nucleotide sequence ID" value="NZ_CP017476.1"/>
</dbReference>
<dbReference type="SUPFAM" id="SSF54593">
    <property type="entry name" value="Glyoxalase/Bleomycin resistance protein/Dihydroxybiphenyl dioxygenase"/>
    <property type="match status" value="1"/>
</dbReference>
<reference evidence="3 6" key="2">
    <citation type="submission" date="2016-10" db="EMBL/GenBank/DDBJ databases">
        <title>Hydorgenophaga sp. LPB0072 isolated from gastropod.</title>
        <authorList>
            <person name="Kim E."/>
            <person name="Yi H."/>
        </authorList>
    </citation>
    <scope>NUCLEOTIDE SEQUENCE [LARGE SCALE GENOMIC DNA]</scope>
    <source>
        <strain evidence="3 6">LPB0072</strain>
    </source>
</reference>
<keyword evidence="1" id="KW-0479">Metal-binding</keyword>
<evidence type="ECO:0000313" key="3">
    <source>
        <dbReference type="EMBL" id="AOW12034.1"/>
    </source>
</evidence>
<dbReference type="InterPro" id="IPR004360">
    <property type="entry name" value="Glyas_Fos-R_dOase_dom"/>
</dbReference>
<evidence type="ECO:0000256" key="1">
    <source>
        <dbReference type="ARBA" id="ARBA00022723"/>
    </source>
</evidence>
<accession>A0A167HCY0</accession>
<sequence length="310" mass="34845">MLKLKSLHHLCVEVPDLDTNTKFATDFGLLETARKDNRVYFRTYGADAYSYVAEPGAKTRLKSVAFLAESRAVLDDAVQQFGATPVRPLDGPGGGFAVSLTDPDGNIIDIVYGIEEREADPMLPAPQINTPDNVQRFNTRHVRPDDGPARPLRLGHIGLFVGNYARSEAWYAKTLGLIASDRMYAGVPNNYVGGFYRLDRGEEYVDHHVVGFFGMGAPGIHHFSFEVQGIEQQMVAHRHLQKANYQPVWGVGRHPLGSHVFDMWKDPNGLRFETFSDTDKYNAERAVFDQDVQKSEMDVWSNDSVERYFS</sequence>
<proteinExistence type="predicted"/>
<evidence type="ECO:0000259" key="2">
    <source>
        <dbReference type="PROSITE" id="PS51819"/>
    </source>
</evidence>
<evidence type="ECO:0000313" key="5">
    <source>
        <dbReference type="Proteomes" id="UP000185657"/>
    </source>
</evidence>
<dbReference type="Gene3D" id="3.10.180.10">
    <property type="entry name" value="2,3-Dihydroxybiphenyl 1,2-Dioxygenase, domain 1"/>
    <property type="match status" value="2"/>
</dbReference>
<evidence type="ECO:0000313" key="4">
    <source>
        <dbReference type="EMBL" id="OAD40980.1"/>
    </source>
</evidence>
<dbReference type="InterPro" id="IPR051785">
    <property type="entry name" value="MMCE/EMCE_epimerase"/>
</dbReference>
<dbReference type="InterPro" id="IPR029068">
    <property type="entry name" value="Glyas_Bleomycin-R_OHBP_Dase"/>
</dbReference>
<dbReference type="Pfam" id="PF00903">
    <property type="entry name" value="Glyoxalase"/>
    <property type="match status" value="1"/>
</dbReference>